<feature type="non-terminal residue" evidence="7">
    <location>
        <position position="242"/>
    </location>
</feature>
<name>A0A9P8JAH9_AURME</name>
<reference evidence="7" key="2">
    <citation type="submission" date="2021-08" db="EMBL/GenBank/DDBJ databases">
        <authorList>
            <person name="Gostincar C."/>
            <person name="Sun X."/>
            <person name="Song Z."/>
            <person name="Gunde-Cimerman N."/>
        </authorList>
    </citation>
    <scope>NUCLEOTIDE SEQUENCE</scope>
    <source>
        <strain evidence="7">EXF-9911</strain>
    </source>
</reference>
<proteinExistence type="inferred from homology"/>
<dbReference type="Pfam" id="PF01988">
    <property type="entry name" value="VIT1"/>
    <property type="match status" value="1"/>
</dbReference>
<dbReference type="GO" id="GO:0030026">
    <property type="term" value="P:intracellular manganese ion homeostasis"/>
    <property type="evidence" value="ECO:0007669"/>
    <property type="project" value="InterPro"/>
</dbReference>
<evidence type="ECO:0000256" key="3">
    <source>
        <dbReference type="ARBA" id="ARBA00022692"/>
    </source>
</evidence>
<comment type="subcellular location">
    <subcellularLocation>
        <location evidence="1">Endomembrane system</location>
        <topology evidence="1">Multi-pass membrane protein</topology>
    </subcellularLocation>
</comment>
<evidence type="ECO:0000256" key="5">
    <source>
        <dbReference type="ARBA" id="ARBA00023136"/>
    </source>
</evidence>
<evidence type="ECO:0000256" key="1">
    <source>
        <dbReference type="ARBA" id="ARBA00004127"/>
    </source>
</evidence>
<dbReference type="OrthoDB" id="73465at2759"/>
<keyword evidence="5 6" id="KW-0472">Membrane</keyword>
<dbReference type="InterPro" id="IPR008217">
    <property type="entry name" value="Ccc1_fam"/>
</dbReference>
<evidence type="ECO:0000256" key="2">
    <source>
        <dbReference type="ARBA" id="ARBA00007049"/>
    </source>
</evidence>
<evidence type="ECO:0000256" key="6">
    <source>
        <dbReference type="SAM" id="Phobius"/>
    </source>
</evidence>
<dbReference type="EMBL" id="JAHFXF010000105">
    <property type="protein sequence ID" value="KAG9696318.1"/>
    <property type="molecule type" value="Genomic_DNA"/>
</dbReference>
<feature type="transmembrane region" description="Helical" evidence="6">
    <location>
        <begin position="47"/>
        <end position="70"/>
    </location>
</feature>
<evidence type="ECO:0000256" key="4">
    <source>
        <dbReference type="ARBA" id="ARBA00022989"/>
    </source>
</evidence>
<dbReference type="GO" id="GO:0012505">
    <property type="term" value="C:endomembrane system"/>
    <property type="evidence" value="ECO:0007669"/>
    <property type="project" value="UniProtKB-SubCell"/>
</dbReference>
<sequence>MSSPINTEKHITNNDLMRNFIIGFSDGLTVPFALTSGLSSLGSSHLVVLAGLAELFSGAISMGLSSFLAASTDAAQYAVEMAREKTEIEQCPLEEEQEIYDIFAEYGIERIHAFMVVEKLKQDPEMWVKFMMDFELKLTRPNRAGAWIEGLVMGLSYLLATGGILPMIPYFAFKRTNDALFTSIGITVVILIVFGYGKSAIVGNPKKDSILSACYTLIVGVTAAGTSYGIVRGLDSANPVRA</sequence>
<evidence type="ECO:0000313" key="8">
    <source>
        <dbReference type="Proteomes" id="UP000779574"/>
    </source>
</evidence>
<reference evidence="7" key="1">
    <citation type="journal article" date="2021" name="J Fungi (Basel)">
        <title>Virulence traits and population genomics of the black yeast Aureobasidium melanogenum.</title>
        <authorList>
            <person name="Cernosa A."/>
            <person name="Sun X."/>
            <person name="Gostincar C."/>
            <person name="Fang C."/>
            <person name="Gunde-Cimerman N."/>
            <person name="Song Z."/>
        </authorList>
    </citation>
    <scope>NUCLEOTIDE SEQUENCE</scope>
    <source>
        <strain evidence="7">EXF-9911</strain>
    </source>
</reference>
<keyword evidence="4 6" id="KW-1133">Transmembrane helix</keyword>
<evidence type="ECO:0000313" key="7">
    <source>
        <dbReference type="EMBL" id="KAG9696318.1"/>
    </source>
</evidence>
<dbReference type="GO" id="GO:0005384">
    <property type="term" value="F:manganese ion transmembrane transporter activity"/>
    <property type="evidence" value="ECO:0007669"/>
    <property type="project" value="InterPro"/>
</dbReference>
<organism evidence="7 8">
    <name type="scientific">Aureobasidium melanogenum</name>
    <name type="common">Aureobasidium pullulans var. melanogenum</name>
    <dbReference type="NCBI Taxonomy" id="46634"/>
    <lineage>
        <taxon>Eukaryota</taxon>
        <taxon>Fungi</taxon>
        <taxon>Dikarya</taxon>
        <taxon>Ascomycota</taxon>
        <taxon>Pezizomycotina</taxon>
        <taxon>Dothideomycetes</taxon>
        <taxon>Dothideomycetidae</taxon>
        <taxon>Dothideales</taxon>
        <taxon>Saccotheciaceae</taxon>
        <taxon>Aureobasidium</taxon>
    </lineage>
</organism>
<keyword evidence="3 6" id="KW-0812">Transmembrane</keyword>
<feature type="transmembrane region" description="Helical" evidence="6">
    <location>
        <begin position="20"/>
        <end position="41"/>
    </location>
</feature>
<feature type="transmembrane region" description="Helical" evidence="6">
    <location>
        <begin position="179"/>
        <end position="197"/>
    </location>
</feature>
<comment type="caution">
    <text evidence="7">The sequence shown here is derived from an EMBL/GenBank/DDBJ whole genome shotgun (WGS) entry which is preliminary data.</text>
</comment>
<comment type="similarity">
    <text evidence="2">Belongs to the CCC1 family.</text>
</comment>
<accession>A0A9P8JAH9</accession>
<dbReference type="PANTHER" id="PTHR31851">
    <property type="entry name" value="FE(2+)/MN(2+) TRANSPORTER PCL1"/>
    <property type="match status" value="1"/>
</dbReference>
<protein>
    <submittedName>
        <fullName evidence="7">DUF125-domain-containing protein</fullName>
    </submittedName>
</protein>
<feature type="transmembrane region" description="Helical" evidence="6">
    <location>
        <begin position="209"/>
        <end position="231"/>
    </location>
</feature>
<dbReference type="Proteomes" id="UP000779574">
    <property type="component" value="Unassembled WGS sequence"/>
</dbReference>
<dbReference type="AlphaFoldDB" id="A0A9P8JAH9"/>
<gene>
    <name evidence="7" type="ORF">KCU76_g3814</name>
</gene>
<feature type="transmembrane region" description="Helical" evidence="6">
    <location>
        <begin position="146"/>
        <end position="173"/>
    </location>
</feature>